<dbReference type="InterPro" id="IPR000595">
    <property type="entry name" value="cNMP-bd_dom"/>
</dbReference>
<feature type="domain" description="Cyclic nucleotide-binding" evidence="2">
    <location>
        <begin position="313"/>
        <end position="418"/>
    </location>
</feature>
<dbReference type="SMART" id="SM00100">
    <property type="entry name" value="cNMP"/>
    <property type="match status" value="1"/>
</dbReference>
<proteinExistence type="predicted"/>
<dbReference type="OrthoDB" id="417078at2759"/>
<dbReference type="EMBL" id="BRXY01000477">
    <property type="protein sequence ID" value="GMH96944.1"/>
    <property type="molecule type" value="Genomic_DNA"/>
</dbReference>
<feature type="compositionally biased region" description="Basic and acidic residues" evidence="1">
    <location>
        <begin position="559"/>
        <end position="576"/>
    </location>
</feature>
<dbReference type="Gene3D" id="2.60.120.10">
    <property type="entry name" value="Jelly Rolls"/>
    <property type="match status" value="2"/>
</dbReference>
<gene>
    <name evidence="3" type="ORF">TrST_g6265</name>
</gene>
<evidence type="ECO:0000313" key="3">
    <source>
        <dbReference type="EMBL" id="GMH96944.1"/>
    </source>
</evidence>
<feature type="region of interest" description="Disordered" evidence="1">
    <location>
        <begin position="546"/>
        <end position="576"/>
    </location>
</feature>
<sequence>MNKLLGKQCGRYYLMIQDIACIGLNRNKIRILVYLVSPFPTISPYFALDSLNFPYKIHIHNCPSPKPPYNISNNMANPFGDIQMRVPHAPEHPLSEQGGGRASRRGSISGEGRLSRRGSLSASAVPGEDNSSPKQQHGGGRRSSITLEPQSEHAKDLVAMLKDKSKLIEHFQKTHLLQETLDPNRDKHRRASVAPSSIAQAVKPVGHGAHDRQRSSGRSPSVKHRQISLKHPGEGMTAVRRATLNMAKLKKHVKTVGKAAIMLDMMKPTMITHKKGAKPANYDRCKEVLSKSPYLRNKRDCETLLTLVKNVKFFQNLGETEQLELCKVMGFMDVAWARQRIMTEGEKGSTFYVILVGSVFVQVKVAESKNLRTVAHLHPGDSFGEAALINNNPRNATVVSAEPSELLMIEKEDYERVIKSLHVDALKKKVAFINSIPAFANLPVDIMNDLASRVFFEKVPIHRKIWEQNSKVDPMKYLLIVKQGEVHVLKTFKVPKKGKTASTMALLHPSLKQNMQTTAMWNVRRADLCALGPSSAFLEDSMFTSFTQASPPPGEDVSDSEKTRKDAAARKKKAEEEERRGCTLVTSCCCEVGWLSKHIFNQLMKYGSKAAGKLNEKDQEEHESGEQMMTSLKEWMLVYPSEVELRRLYYDDKLWKEFKANVVDFVKSESKTKRAHKPPPKDEEADVIEKIRQAKYGNHPLACDITLPFRKPVDLLPMSDGCDISAPEFGLAPEEQLYGHVESHLTPRSCSATKMFTEGTNTFGSVSPVNSPRKDDGKVRSTMRTPSTLRKTSVMKKPRREITLRNPNRLTHHNDVMYATI</sequence>
<dbReference type="Proteomes" id="UP001165085">
    <property type="component" value="Unassembled WGS sequence"/>
</dbReference>
<accession>A0A9W7BUJ2</accession>
<dbReference type="InterPro" id="IPR018490">
    <property type="entry name" value="cNMP-bd_dom_sf"/>
</dbReference>
<comment type="caution">
    <text evidence="3">The sequence shown here is derived from an EMBL/GenBank/DDBJ whole genome shotgun (WGS) entry which is preliminary data.</text>
</comment>
<dbReference type="PANTHER" id="PTHR23011">
    <property type="entry name" value="CYCLIC NUCLEOTIDE-BINDING DOMAIN CONTAINING PROTEIN"/>
    <property type="match status" value="1"/>
</dbReference>
<dbReference type="CDD" id="cd00038">
    <property type="entry name" value="CAP_ED"/>
    <property type="match status" value="1"/>
</dbReference>
<evidence type="ECO:0000259" key="2">
    <source>
        <dbReference type="PROSITE" id="PS50042"/>
    </source>
</evidence>
<feature type="region of interest" description="Disordered" evidence="1">
    <location>
        <begin position="80"/>
        <end position="151"/>
    </location>
</feature>
<organism evidence="3 4">
    <name type="scientific">Triparma strigata</name>
    <dbReference type="NCBI Taxonomy" id="1606541"/>
    <lineage>
        <taxon>Eukaryota</taxon>
        <taxon>Sar</taxon>
        <taxon>Stramenopiles</taxon>
        <taxon>Ochrophyta</taxon>
        <taxon>Bolidophyceae</taxon>
        <taxon>Parmales</taxon>
        <taxon>Triparmaceae</taxon>
        <taxon>Triparma</taxon>
    </lineage>
</organism>
<feature type="region of interest" description="Disordered" evidence="1">
    <location>
        <begin position="179"/>
        <end position="230"/>
    </location>
</feature>
<dbReference type="AlphaFoldDB" id="A0A9W7BUJ2"/>
<dbReference type="InterPro" id="IPR014710">
    <property type="entry name" value="RmlC-like_jellyroll"/>
</dbReference>
<dbReference type="SUPFAM" id="SSF51206">
    <property type="entry name" value="cAMP-binding domain-like"/>
    <property type="match status" value="2"/>
</dbReference>
<protein>
    <recommendedName>
        <fullName evidence="2">Cyclic nucleotide-binding domain-containing protein</fullName>
    </recommendedName>
</protein>
<dbReference type="Pfam" id="PF00027">
    <property type="entry name" value="cNMP_binding"/>
    <property type="match status" value="1"/>
</dbReference>
<dbReference type="PANTHER" id="PTHR23011:SF28">
    <property type="entry name" value="CYCLIC NUCLEOTIDE-BINDING DOMAIN CONTAINING PROTEIN"/>
    <property type="match status" value="1"/>
</dbReference>
<feature type="compositionally biased region" description="Low complexity" evidence="1">
    <location>
        <begin position="105"/>
        <end position="124"/>
    </location>
</feature>
<evidence type="ECO:0000313" key="4">
    <source>
        <dbReference type="Proteomes" id="UP001165085"/>
    </source>
</evidence>
<evidence type="ECO:0000256" key="1">
    <source>
        <dbReference type="SAM" id="MobiDB-lite"/>
    </source>
</evidence>
<keyword evidence="4" id="KW-1185">Reference proteome</keyword>
<name>A0A9W7BUJ2_9STRA</name>
<dbReference type="PROSITE" id="PS50042">
    <property type="entry name" value="CNMP_BINDING_3"/>
    <property type="match status" value="1"/>
</dbReference>
<reference evidence="4" key="1">
    <citation type="journal article" date="2023" name="Commun. Biol.">
        <title>Genome analysis of Parmales, the sister group of diatoms, reveals the evolutionary specialization of diatoms from phago-mixotrophs to photoautotrophs.</title>
        <authorList>
            <person name="Ban H."/>
            <person name="Sato S."/>
            <person name="Yoshikawa S."/>
            <person name="Yamada K."/>
            <person name="Nakamura Y."/>
            <person name="Ichinomiya M."/>
            <person name="Sato N."/>
            <person name="Blanc-Mathieu R."/>
            <person name="Endo H."/>
            <person name="Kuwata A."/>
            <person name="Ogata H."/>
        </authorList>
    </citation>
    <scope>NUCLEOTIDE SEQUENCE [LARGE SCALE GENOMIC DNA]</scope>
    <source>
        <strain evidence="4">NIES 3701</strain>
    </source>
</reference>